<gene>
    <name evidence="1" type="ORF">FQP90_01010</name>
</gene>
<dbReference type="OrthoDB" id="9800756at2"/>
<protein>
    <submittedName>
        <fullName evidence="1">Uncharacterized protein</fullName>
    </submittedName>
</protein>
<proteinExistence type="predicted"/>
<comment type="caution">
    <text evidence="1">The sequence shown here is derived from an EMBL/GenBank/DDBJ whole genome shotgun (WGS) entry which is preliminary data.</text>
</comment>
<accession>A0A558HCE1</accession>
<dbReference type="Proteomes" id="UP000316500">
    <property type="component" value="Unassembled WGS sequence"/>
</dbReference>
<evidence type="ECO:0000313" key="2">
    <source>
        <dbReference type="Proteomes" id="UP000316500"/>
    </source>
</evidence>
<sequence length="241" mass="26861">MTEMRRFTEPGLIAARELLIQLRRGEPADIDALLTNEHNTVLMSDGIDYEVCSFDDREHAGQYFFKLLGPLTGKYPDLAADAGLWTWLSLKWLDILAPSDVSTGARTIRATERYVLNPRSYTTYYRHYLSGPYRIYKAHQDDLNSARAVLATPVTSPGEVVEQIASNQEIISNRTLMGVVTGLYVDPATRQLKRGSGSSGGGSPRRLAEVLAQFDQTWDTSAMTPAEIIGLLPQEFDKFKA</sequence>
<dbReference type="RefSeq" id="WP_144647811.1">
    <property type="nucleotide sequence ID" value="NZ_VNFK01000001.1"/>
</dbReference>
<reference evidence="1 2" key="1">
    <citation type="submission" date="2019-07" db="EMBL/GenBank/DDBJ databases">
        <title>Diversity of Bacteria from Kongsfjorden, Arctic.</title>
        <authorList>
            <person name="Yu Y."/>
        </authorList>
    </citation>
    <scope>NUCLEOTIDE SEQUENCE [LARGE SCALE GENOMIC DNA]</scope>
    <source>
        <strain evidence="1 2">SM1928</strain>
    </source>
</reference>
<organism evidence="1 2">
    <name type="scientific">Paenarthrobacter nitroguajacolicus</name>
    <name type="common">Arthrobacter nitroguajacolicus</name>
    <dbReference type="NCBI Taxonomy" id="211146"/>
    <lineage>
        <taxon>Bacteria</taxon>
        <taxon>Bacillati</taxon>
        <taxon>Actinomycetota</taxon>
        <taxon>Actinomycetes</taxon>
        <taxon>Micrococcales</taxon>
        <taxon>Micrococcaceae</taxon>
        <taxon>Paenarthrobacter</taxon>
    </lineage>
</organism>
<evidence type="ECO:0000313" key="1">
    <source>
        <dbReference type="EMBL" id="TVU66754.1"/>
    </source>
</evidence>
<name>A0A558HCE1_PAENT</name>
<dbReference type="EMBL" id="VNFK01000001">
    <property type="protein sequence ID" value="TVU66754.1"/>
    <property type="molecule type" value="Genomic_DNA"/>
</dbReference>
<dbReference type="AlphaFoldDB" id="A0A558HCE1"/>